<dbReference type="GO" id="GO:0030497">
    <property type="term" value="P:fatty acid elongation"/>
    <property type="evidence" value="ECO:0007669"/>
    <property type="project" value="EnsemblFungi"/>
</dbReference>
<keyword evidence="6 14" id="KW-0812">Transmembrane</keyword>
<dbReference type="InterPro" id="IPR007482">
    <property type="entry name" value="Tyr_Pase-like_PTPLA"/>
</dbReference>
<comment type="pathway">
    <text evidence="2 14">Lipid metabolism; fatty acid biosynthesis.</text>
</comment>
<evidence type="ECO:0000256" key="6">
    <source>
        <dbReference type="ARBA" id="ARBA00022692"/>
    </source>
</evidence>
<organism evidence="15 16">
    <name type="scientific">Eutypa lata (strain UCR-EL1)</name>
    <name type="common">Grapevine dieback disease fungus</name>
    <name type="synonym">Eutypa armeniacae</name>
    <dbReference type="NCBI Taxonomy" id="1287681"/>
    <lineage>
        <taxon>Eukaryota</taxon>
        <taxon>Fungi</taxon>
        <taxon>Dikarya</taxon>
        <taxon>Ascomycota</taxon>
        <taxon>Pezizomycotina</taxon>
        <taxon>Sordariomycetes</taxon>
        <taxon>Xylariomycetidae</taxon>
        <taxon>Xylariales</taxon>
        <taxon>Diatrypaceae</taxon>
        <taxon>Eutypa</taxon>
    </lineage>
</organism>
<accession>M7SB84</accession>
<gene>
    <name evidence="15" type="ORF">UCREL1_11623</name>
</gene>
<evidence type="ECO:0000313" key="15">
    <source>
        <dbReference type="EMBL" id="EMR61427.1"/>
    </source>
</evidence>
<dbReference type="EMBL" id="KB707616">
    <property type="protein sequence ID" value="EMR61427.1"/>
    <property type="molecule type" value="Genomic_DNA"/>
</dbReference>
<dbReference type="OrthoDB" id="46988at2759"/>
<evidence type="ECO:0000313" key="16">
    <source>
        <dbReference type="Proteomes" id="UP000012174"/>
    </source>
</evidence>
<comment type="similarity">
    <text evidence="3 14">Belongs to the very long-chain fatty acids dehydratase HACD family.</text>
</comment>
<keyword evidence="8 14" id="KW-1133">Transmembrane helix</keyword>
<keyword evidence="10 14" id="KW-0472">Membrane</keyword>
<evidence type="ECO:0000256" key="1">
    <source>
        <dbReference type="ARBA" id="ARBA00004141"/>
    </source>
</evidence>
<evidence type="ECO:0000256" key="4">
    <source>
        <dbReference type="ARBA" id="ARBA00013122"/>
    </source>
</evidence>
<dbReference type="GO" id="GO:0042761">
    <property type="term" value="P:very long-chain fatty acid biosynthetic process"/>
    <property type="evidence" value="ECO:0007669"/>
    <property type="project" value="TreeGrafter"/>
</dbReference>
<evidence type="ECO:0000256" key="2">
    <source>
        <dbReference type="ARBA" id="ARBA00005194"/>
    </source>
</evidence>
<feature type="transmembrane region" description="Helical" evidence="14">
    <location>
        <begin position="189"/>
        <end position="211"/>
    </location>
</feature>
<dbReference type="GO" id="GO:0007034">
    <property type="term" value="P:vacuolar transport"/>
    <property type="evidence" value="ECO:0007669"/>
    <property type="project" value="EnsemblFungi"/>
</dbReference>
<keyword evidence="14" id="KW-0256">Endoplasmic reticulum</keyword>
<evidence type="ECO:0000256" key="14">
    <source>
        <dbReference type="RuleBase" id="RU363109"/>
    </source>
</evidence>
<protein>
    <recommendedName>
        <fullName evidence="4 14">Very-long-chain (3R)-3-hydroxyacyl-CoA dehydratase</fullName>
        <ecNumber evidence="4 14">4.2.1.134</ecNumber>
    </recommendedName>
</protein>
<keyword evidence="16" id="KW-1185">Reference proteome</keyword>
<dbReference type="GO" id="GO:0000324">
    <property type="term" value="C:fungal-type vacuole"/>
    <property type="evidence" value="ECO:0007669"/>
    <property type="project" value="EnsemblFungi"/>
</dbReference>
<dbReference type="GO" id="GO:0102158">
    <property type="term" value="F:very-long-chain (3R)-3-hydroxyacyl-CoA dehydratase activity"/>
    <property type="evidence" value="ECO:0007669"/>
    <property type="project" value="UniProtKB-EC"/>
</dbReference>
<dbReference type="Pfam" id="PF04387">
    <property type="entry name" value="PTPLA"/>
    <property type="match status" value="1"/>
</dbReference>
<dbReference type="STRING" id="1287681.M7SB84"/>
<dbReference type="HOGENOM" id="CLU_034302_6_1_1"/>
<keyword evidence="7 14" id="KW-0276">Fatty acid metabolism</keyword>
<dbReference type="OMA" id="WSYILWQ"/>
<dbReference type="AlphaFoldDB" id="M7SB84"/>
<evidence type="ECO:0000256" key="11">
    <source>
        <dbReference type="ARBA" id="ARBA00023160"/>
    </source>
</evidence>
<dbReference type="Proteomes" id="UP000012174">
    <property type="component" value="Unassembled WGS sequence"/>
</dbReference>
<feature type="transmembrane region" description="Helical" evidence="14">
    <location>
        <begin position="28"/>
        <end position="48"/>
    </location>
</feature>
<dbReference type="KEGG" id="ela:UCREL1_11623"/>
<comment type="subcellular location">
    <subcellularLocation>
        <location evidence="14">Endoplasmic reticulum membrane</location>
        <topology evidence="14">Multi-pass membrane protein</topology>
    </subcellularLocation>
    <subcellularLocation>
        <location evidence="1">Membrane</location>
        <topology evidence="1">Multi-pass membrane protein</topology>
    </subcellularLocation>
</comment>
<comment type="caution">
    <text evidence="14">Lacks conserved residue(s) required for the propagation of feature annotation.</text>
</comment>
<evidence type="ECO:0000256" key="8">
    <source>
        <dbReference type="ARBA" id="ARBA00022989"/>
    </source>
</evidence>
<keyword evidence="12 14" id="KW-0456">Lyase</keyword>
<dbReference type="PANTHER" id="PTHR11035:SF3">
    <property type="entry name" value="VERY-LONG-CHAIN (3R)-3-HYDROXYACYL-COA DEHYDRATASE"/>
    <property type="match status" value="1"/>
</dbReference>
<dbReference type="EC" id="4.2.1.134" evidence="4 14"/>
<dbReference type="GO" id="GO:0005789">
    <property type="term" value="C:endoplasmic reticulum membrane"/>
    <property type="evidence" value="ECO:0007669"/>
    <property type="project" value="UniProtKB-SubCell"/>
</dbReference>
<feature type="transmembrane region" description="Helical" evidence="14">
    <location>
        <begin position="158"/>
        <end position="177"/>
    </location>
</feature>
<sequence>MPSDAKKPAAAAAAAAKPASSPVKNGYLILYNAVSAALWLTVMVRTVAATVNGGGYTSVYATTGEFCKWTQTLAGMEVLHSLLGVVRAPFFTTFMQVFSRYAIVWGVTDQFPGLARASPAYASMLVAWSTTEVIRYSYFALTLAAGGKPPAALHWLRYHAFFVLYPVGISSEAWLIWRAVEPARDAVHPYYSTALFLYVVTIYPPSAYILYTHMMTQRRKVMKAAKAQNQKAQ</sequence>
<evidence type="ECO:0000256" key="3">
    <source>
        <dbReference type="ARBA" id="ARBA00007811"/>
    </source>
</evidence>
<comment type="function">
    <text evidence="14">Catalyzes the third of the four reactions of the long-chain fatty acids elongation cycle. This endoplasmic reticulum-bound enzymatic process, allows the addition of two carbons to the chain of long- and very long-chain fatty acids/VLCFAs per cycle. This enzyme catalyzes the dehydration of the 3-hydroxyacyl-CoA intermediate into trans-2,3-enoyl-CoA, within each cycle of fatty acid elongation. Thereby, it participates to the production of VLCFAs of different chain lengths that are involved in multiple biological processes as precursors of membrane lipids and lipid mediators.</text>
</comment>
<evidence type="ECO:0000256" key="9">
    <source>
        <dbReference type="ARBA" id="ARBA00023098"/>
    </source>
</evidence>
<keyword evidence="5 14" id="KW-0444">Lipid biosynthesis</keyword>
<evidence type="ECO:0000256" key="12">
    <source>
        <dbReference type="ARBA" id="ARBA00023239"/>
    </source>
</evidence>
<evidence type="ECO:0000256" key="10">
    <source>
        <dbReference type="ARBA" id="ARBA00023136"/>
    </source>
</evidence>
<evidence type="ECO:0000256" key="5">
    <source>
        <dbReference type="ARBA" id="ARBA00022516"/>
    </source>
</evidence>
<evidence type="ECO:0000256" key="7">
    <source>
        <dbReference type="ARBA" id="ARBA00022832"/>
    </source>
</evidence>
<reference evidence="16" key="1">
    <citation type="journal article" date="2013" name="Genome Announc.">
        <title>Draft genome sequence of the grapevine dieback fungus Eutypa lata UCR-EL1.</title>
        <authorList>
            <person name="Blanco-Ulate B."/>
            <person name="Rolshausen P.E."/>
            <person name="Cantu D."/>
        </authorList>
    </citation>
    <scope>NUCLEOTIDE SEQUENCE [LARGE SCALE GENOMIC DNA]</scope>
    <source>
        <strain evidence="16">UCR-EL1</strain>
    </source>
</reference>
<dbReference type="GO" id="GO:0030148">
    <property type="term" value="P:sphingolipid biosynthetic process"/>
    <property type="evidence" value="ECO:0007669"/>
    <property type="project" value="EnsemblFungi"/>
</dbReference>
<dbReference type="eggNOG" id="KOG3187">
    <property type="taxonomic scope" value="Eukaryota"/>
</dbReference>
<keyword evidence="9 14" id="KW-0443">Lipid metabolism</keyword>
<evidence type="ECO:0000256" key="13">
    <source>
        <dbReference type="ARBA" id="ARBA00036671"/>
    </source>
</evidence>
<dbReference type="PANTHER" id="PTHR11035">
    <property type="entry name" value="VERY-LONG-CHAIN (3R)-3-HYDROXYACYL-COA DEHYDRATASE"/>
    <property type="match status" value="1"/>
</dbReference>
<keyword evidence="11 14" id="KW-0275">Fatty acid biosynthesis</keyword>
<name>M7SB84_EUTLA</name>
<proteinExistence type="inferred from homology"/>
<dbReference type="UniPathway" id="UPA00094"/>
<comment type="catalytic activity">
    <reaction evidence="13 14">
        <text>a very-long-chain (3R)-3-hydroxyacyl-CoA = a very-long-chain (2E)-enoyl-CoA + H2O</text>
        <dbReference type="Rhea" id="RHEA:45812"/>
        <dbReference type="ChEBI" id="CHEBI:15377"/>
        <dbReference type="ChEBI" id="CHEBI:83728"/>
        <dbReference type="ChEBI" id="CHEBI:85440"/>
        <dbReference type="EC" id="4.2.1.134"/>
    </reaction>
</comment>